<feature type="transmembrane region" description="Helical" evidence="6">
    <location>
        <begin position="254"/>
        <end position="273"/>
    </location>
</feature>
<organism evidence="8 9">
    <name type="scientific">Sphingomonas limnosediminicola</name>
    <dbReference type="NCBI Taxonomy" id="940133"/>
    <lineage>
        <taxon>Bacteria</taxon>
        <taxon>Pseudomonadati</taxon>
        <taxon>Pseudomonadota</taxon>
        <taxon>Alphaproteobacteria</taxon>
        <taxon>Sphingomonadales</taxon>
        <taxon>Sphingomonadaceae</taxon>
        <taxon>Sphingomonas</taxon>
    </lineage>
</organism>
<dbReference type="InterPro" id="IPR044770">
    <property type="entry name" value="MFS_spinster-like"/>
</dbReference>
<evidence type="ECO:0000256" key="5">
    <source>
        <dbReference type="ARBA" id="ARBA00023136"/>
    </source>
</evidence>
<dbReference type="InterPro" id="IPR011701">
    <property type="entry name" value="MFS"/>
</dbReference>
<accession>A0ABP7LJ43</accession>
<evidence type="ECO:0000256" key="3">
    <source>
        <dbReference type="ARBA" id="ARBA00022692"/>
    </source>
</evidence>
<evidence type="ECO:0000313" key="8">
    <source>
        <dbReference type="EMBL" id="GAA3899966.1"/>
    </source>
</evidence>
<feature type="domain" description="Major facilitator superfamily (MFS) profile" evidence="7">
    <location>
        <begin position="15"/>
        <end position="414"/>
    </location>
</feature>
<feature type="transmembrane region" description="Helical" evidence="6">
    <location>
        <begin position="53"/>
        <end position="74"/>
    </location>
</feature>
<proteinExistence type="predicted"/>
<dbReference type="PANTHER" id="PTHR23505">
    <property type="entry name" value="SPINSTER"/>
    <property type="match status" value="1"/>
</dbReference>
<feature type="transmembrane region" description="Helical" evidence="6">
    <location>
        <begin position="81"/>
        <end position="101"/>
    </location>
</feature>
<dbReference type="PROSITE" id="PS50850">
    <property type="entry name" value="MFS"/>
    <property type="match status" value="1"/>
</dbReference>
<feature type="transmembrane region" description="Helical" evidence="6">
    <location>
        <begin position="217"/>
        <end position="242"/>
    </location>
</feature>
<comment type="subcellular location">
    <subcellularLocation>
        <location evidence="1">Membrane</location>
        <topology evidence="1">Multi-pass membrane protein</topology>
    </subcellularLocation>
</comment>
<dbReference type="SUPFAM" id="SSF103473">
    <property type="entry name" value="MFS general substrate transporter"/>
    <property type="match status" value="1"/>
</dbReference>
<dbReference type="InterPro" id="IPR036259">
    <property type="entry name" value="MFS_trans_sf"/>
</dbReference>
<feature type="transmembrane region" description="Helical" evidence="6">
    <location>
        <begin position="140"/>
        <end position="164"/>
    </location>
</feature>
<gene>
    <name evidence="8" type="ORF">GCM10022276_18510</name>
</gene>
<evidence type="ECO:0000313" key="9">
    <source>
        <dbReference type="Proteomes" id="UP001500827"/>
    </source>
</evidence>
<dbReference type="RefSeq" id="WP_344699402.1">
    <property type="nucleotide sequence ID" value="NZ_BAABBM010000001.1"/>
</dbReference>
<dbReference type="CDD" id="cd17328">
    <property type="entry name" value="MFS_spinster_like"/>
    <property type="match status" value="1"/>
</dbReference>
<feature type="transmembrane region" description="Helical" evidence="6">
    <location>
        <begin position="285"/>
        <end position="305"/>
    </location>
</feature>
<reference evidence="9" key="1">
    <citation type="journal article" date="2019" name="Int. J. Syst. Evol. Microbiol.">
        <title>The Global Catalogue of Microorganisms (GCM) 10K type strain sequencing project: providing services to taxonomists for standard genome sequencing and annotation.</title>
        <authorList>
            <consortium name="The Broad Institute Genomics Platform"/>
            <consortium name="The Broad Institute Genome Sequencing Center for Infectious Disease"/>
            <person name="Wu L."/>
            <person name="Ma J."/>
        </authorList>
    </citation>
    <scope>NUCLEOTIDE SEQUENCE [LARGE SCALE GENOMIC DNA]</scope>
    <source>
        <strain evidence="9">JCM 17543</strain>
    </source>
</reference>
<feature type="transmembrane region" description="Helical" evidence="6">
    <location>
        <begin position="170"/>
        <end position="188"/>
    </location>
</feature>
<keyword evidence="4 6" id="KW-1133">Transmembrane helix</keyword>
<dbReference type="PANTHER" id="PTHR23505:SF79">
    <property type="entry name" value="PROTEIN SPINSTER"/>
    <property type="match status" value="1"/>
</dbReference>
<feature type="transmembrane region" description="Helical" evidence="6">
    <location>
        <begin position="107"/>
        <end position="128"/>
    </location>
</feature>
<feature type="transmembrane region" description="Helical" evidence="6">
    <location>
        <begin position="348"/>
        <end position="371"/>
    </location>
</feature>
<keyword evidence="3 6" id="KW-0812">Transmembrane</keyword>
<keyword evidence="5 6" id="KW-0472">Membrane</keyword>
<comment type="caution">
    <text evidence="8">The sequence shown here is derived from an EMBL/GenBank/DDBJ whole genome shotgun (WGS) entry which is preliminary data.</text>
</comment>
<dbReference type="Proteomes" id="UP001500827">
    <property type="component" value="Unassembled WGS sequence"/>
</dbReference>
<evidence type="ECO:0000256" key="2">
    <source>
        <dbReference type="ARBA" id="ARBA00022448"/>
    </source>
</evidence>
<sequence length="418" mass="44470">MPETAATPNRSRGLLMTFLIIAYTLNFIDRQIAGILAEPIKNDLHLTDKQLGLLGGTAFALFYTVLAIPIARIADRSDRSVVLTIGLALWSVATAVCGFAQGFVQLFVARMAVGVGEAAGVAPAYSLLTDQYPIERRARAMALFSLGIPLGSALGVIFGGLIAAKVDWRMAFIVLGIAGLLFAPLYKWGVRDPGHRHRETAASVGEVFALISRKPTFWLMSFAAGIGSLISYGLAFWIPSFMARSFQLELVDRSLIYGTIVLVGGVAGVWLGGVVGDRLKQARPAAYALVPTVTYALCLPAFLLAFSSNSIAATALLFIIPTALSLAWLGPVIGAINSLVPAHMRATASAMFLFINNLIGLGLGTFVIGTISDALKGQFGDEALRYSAMTTTLLYVLSSLLMGLAALRLPRDIEKPTS</sequence>
<keyword evidence="2" id="KW-0813">Transport</keyword>
<evidence type="ECO:0000256" key="4">
    <source>
        <dbReference type="ARBA" id="ARBA00022989"/>
    </source>
</evidence>
<evidence type="ECO:0000256" key="6">
    <source>
        <dbReference type="SAM" id="Phobius"/>
    </source>
</evidence>
<dbReference type="Pfam" id="PF07690">
    <property type="entry name" value="MFS_1"/>
    <property type="match status" value="1"/>
</dbReference>
<feature type="transmembrane region" description="Helical" evidence="6">
    <location>
        <begin position="311"/>
        <end position="336"/>
    </location>
</feature>
<protein>
    <submittedName>
        <fullName evidence="8">MFS transporter</fullName>
    </submittedName>
</protein>
<dbReference type="InterPro" id="IPR020846">
    <property type="entry name" value="MFS_dom"/>
</dbReference>
<feature type="transmembrane region" description="Helical" evidence="6">
    <location>
        <begin position="383"/>
        <end position="407"/>
    </location>
</feature>
<name>A0ABP7LJ43_9SPHN</name>
<evidence type="ECO:0000256" key="1">
    <source>
        <dbReference type="ARBA" id="ARBA00004141"/>
    </source>
</evidence>
<dbReference type="EMBL" id="BAABBM010000001">
    <property type="protein sequence ID" value="GAA3899966.1"/>
    <property type="molecule type" value="Genomic_DNA"/>
</dbReference>
<dbReference type="Gene3D" id="1.20.1250.20">
    <property type="entry name" value="MFS general substrate transporter like domains"/>
    <property type="match status" value="2"/>
</dbReference>
<evidence type="ECO:0000259" key="7">
    <source>
        <dbReference type="PROSITE" id="PS50850"/>
    </source>
</evidence>
<keyword evidence="9" id="KW-1185">Reference proteome</keyword>